<proteinExistence type="predicted"/>
<organism evidence="1 2">
    <name type="scientific">Durusdinium trenchii</name>
    <dbReference type="NCBI Taxonomy" id="1381693"/>
    <lineage>
        <taxon>Eukaryota</taxon>
        <taxon>Sar</taxon>
        <taxon>Alveolata</taxon>
        <taxon>Dinophyceae</taxon>
        <taxon>Suessiales</taxon>
        <taxon>Symbiodiniaceae</taxon>
        <taxon>Durusdinium</taxon>
    </lineage>
</organism>
<keyword evidence="2" id="KW-1185">Reference proteome</keyword>
<comment type="caution">
    <text evidence="1">The sequence shown here is derived from an EMBL/GenBank/DDBJ whole genome shotgun (WGS) entry which is preliminary data.</text>
</comment>
<sequence>EGVFLVESGLGTSASPELGGIFLQKLHSFISSLQEEHRKPDEDGEMADEKHLTMAITLKGSVITEAILRGFK</sequence>
<dbReference type="EMBL" id="CAXAMN010003925">
    <property type="protein sequence ID" value="CAK9006903.1"/>
    <property type="molecule type" value="Genomic_DNA"/>
</dbReference>
<feature type="non-terminal residue" evidence="1">
    <location>
        <position position="1"/>
    </location>
</feature>
<evidence type="ECO:0000313" key="1">
    <source>
        <dbReference type="EMBL" id="CAK9006903.1"/>
    </source>
</evidence>
<reference evidence="1 2" key="1">
    <citation type="submission" date="2024-02" db="EMBL/GenBank/DDBJ databases">
        <authorList>
            <person name="Chen Y."/>
            <person name="Shah S."/>
            <person name="Dougan E. K."/>
            <person name="Thang M."/>
            <person name="Chan C."/>
        </authorList>
    </citation>
    <scope>NUCLEOTIDE SEQUENCE [LARGE SCALE GENOMIC DNA]</scope>
</reference>
<feature type="non-terminal residue" evidence="1">
    <location>
        <position position="72"/>
    </location>
</feature>
<name>A0ABP0IXQ4_9DINO</name>
<accession>A0ABP0IXQ4</accession>
<gene>
    <name evidence="1" type="ORF">CCMP2556_LOCUS8618</name>
</gene>
<dbReference type="Proteomes" id="UP001642484">
    <property type="component" value="Unassembled WGS sequence"/>
</dbReference>
<evidence type="ECO:0000313" key="2">
    <source>
        <dbReference type="Proteomes" id="UP001642484"/>
    </source>
</evidence>
<protein>
    <submittedName>
        <fullName evidence="1">Uncharacterized protein</fullName>
    </submittedName>
</protein>